<feature type="chain" id="PRO_5012412579" evidence="2">
    <location>
        <begin position="18"/>
        <end position="196"/>
    </location>
</feature>
<name>A0A1Q9E2H6_SYMMI</name>
<dbReference type="AlphaFoldDB" id="A0A1Q9E2H6"/>
<organism evidence="3 4">
    <name type="scientific">Symbiodinium microadriaticum</name>
    <name type="common">Dinoflagellate</name>
    <name type="synonym">Zooxanthella microadriatica</name>
    <dbReference type="NCBI Taxonomy" id="2951"/>
    <lineage>
        <taxon>Eukaryota</taxon>
        <taxon>Sar</taxon>
        <taxon>Alveolata</taxon>
        <taxon>Dinophyceae</taxon>
        <taxon>Suessiales</taxon>
        <taxon>Symbiodiniaceae</taxon>
        <taxon>Symbiodinium</taxon>
    </lineage>
</organism>
<dbReference type="EMBL" id="LSRX01000286">
    <property type="protein sequence ID" value="OLQ01628.1"/>
    <property type="molecule type" value="Genomic_DNA"/>
</dbReference>
<comment type="caution">
    <text evidence="3">The sequence shown here is derived from an EMBL/GenBank/DDBJ whole genome shotgun (WGS) entry which is preliminary data.</text>
</comment>
<proteinExistence type="predicted"/>
<accession>A0A1Q9E2H6</accession>
<gene>
    <name evidence="3" type="ORF">AK812_SmicGene15629</name>
</gene>
<keyword evidence="4" id="KW-1185">Reference proteome</keyword>
<evidence type="ECO:0000256" key="2">
    <source>
        <dbReference type="SAM" id="SignalP"/>
    </source>
</evidence>
<sequence length="196" mass="21629">MVLARVAVLALLAQASAELSSTLRGGSRGDLDLAEEPAEEAPAYPQQLSDAVTTIEAGLKKAQRKEQQVLRLKQSLATQQNLLREGTELSHSFTDDPEQLQVVVGQLQQTQEMEEKDDLLLHQSEKEARAAAQQALDQANSLHQAAEAAKEQALQTQQRNKDLAMKAKVLEQRARMEGAKVFCPECPRPKLPWSLQ</sequence>
<feature type="compositionally biased region" description="Low complexity" evidence="1">
    <location>
        <begin position="141"/>
        <end position="158"/>
    </location>
</feature>
<feature type="region of interest" description="Disordered" evidence="1">
    <location>
        <begin position="141"/>
        <end position="160"/>
    </location>
</feature>
<feature type="signal peptide" evidence="2">
    <location>
        <begin position="1"/>
        <end position="17"/>
    </location>
</feature>
<evidence type="ECO:0000313" key="3">
    <source>
        <dbReference type="EMBL" id="OLQ01628.1"/>
    </source>
</evidence>
<evidence type="ECO:0000313" key="4">
    <source>
        <dbReference type="Proteomes" id="UP000186817"/>
    </source>
</evidence>
<reference evidence="3 4" key="1">
    <citation type="submission" date="2016-02" db="EMBL/GenBank/DDBJ databases">
        <title>Genome analysis of coral dinoflagellate symbionts highlights evolutionary adaptations to a symbiotic lifestyle.</title>
        <authorList>
            <person name="Aranda M."/>
            <person name="Li Y."/>
            <person name="Liew Y.J."/>
            <person name="Baumgarten S."/>
            <person name="Simakov O."/>
            <person name="Wilson M."/>
            <person name="Piel J."/>
            <person name="Ashoor H."/>
            <person name="Bougouffa S."/>
            <person name="Bajic V.B."/>
            <person name="Ryu T."/>
            <person name="Ravasi T."/>
            <person name="Bayer T."/>
            <person name="Micklem G."/>
            <person name="Kim H."/>
            <person name="Bhak J."/>
            <person name="Lajeunesse T.C."/>
            <person name="Voolstra C.R."/>
        </authorList>
    </citation>
    <scope>NUCLEOTIDE SEQUENCE [LARGE SCALE GENOMIC DNA]</scope>
    <source>
        <strain evidence="3 4">CCMP2467</strain>
    </source>
</reference>
<dbReference type="Proteomes" id="UP000186817">
    <property type="component" value="Unassembled WGS sequence"/>
</dbReference>
<protein>
    <submittedName>
        <fullName evidence="3">Uncharacterized protein</fullName>
    </submittedName>
</protein>
<evidence type="ECO:0000256" key="1">
    <source>
        <dbReference type="SAM" id="MobiDB-lite"/>
    </source>
</evidence>
<keyword evidence="2" id="KW-0732">Signal</keyword>